<dbReference type="InterPro" id="IPR036397">
    <property type="entry name" value="RNaseH_sf"/>
</dbReference>
<dbReference type="PROSITE" id="PS50994">
    <property type="entry name" value="INTEGRASE"/>
    <property type="match status" value="1"/>
</dbReference>
<dbReference type="GO" id="GO:0015074">
    <property type="term" value="P:DNA integration"/>
    <property type="evidence" value="ECO:0007669"/>
    <property type="project" value="InterPro"/>
</dbReference>
<dbReference type="PANTHER" id="PTHR47266">
    <property type="entry name" value="ENDONUCLEASE-RELATED"/>
    <property type="match status" value="1"/>
</dbReference>
<dbReference type="AlphaFoldDB" id="A0AAV3RSE6"/>
<dbReference type="InterPro" id="IPR052160">
    <property type="entry name" value="Gypsy_RT_Integrase-like"/>
</dbReference>
<dbReference type="GO" id="GO:0003676">
    <property type="term" value="F:nucleic acid binding"/>
    <property type="evidence" value="ECO:0007669"/>
    <property type="project" value="InterPro"/>
</dbReference>
<name>A0AAV3RSE6_LITER</name>
<comment type="caution">
    <text evidence="2">The sequence shown here is derived from an EMBL/GenBank/DDBJ whole genome shotgun (WGS) entry which is preliminary data.</text>
</comment>
<reference evidence="2 3" key="1">
    <citation type="submission" date="2024-01" db="EMBL/GenBank/DDBJ databases">
        <title>The complete chloroplast genome sequence of Lithospermum erythrorhizon: insights into the phylogenetic relationship among Boraginaceae species and the maternal lineages of purple gromwells.</title>
        <authorList>
            <person name="Okada T."/>
            <person name="Watanabe K."/>
        </authorList>
    </citation>
    <scope>NUCLEOTIDE SEQUENCE [LARGE SCALE GENOMIC DNA]</scope>
</reference>
<dbReference type="Gene3D" id="3.30.420.10">
    <property type="entry name" value="Ribonuclease H-like superfamily/Ribonuclease H"/>
    <property type="match status" value="1"/>
</dbReference>
<proteinExistence type="predicted"/>
<dbReference type="InterPro" id="IPR001584">
    <property type="entry name" value="Integrase_cat-core"/>
</dbReference>
<dbReference type="SUPFAM" id="SSF53098">
    <property type="entry name" value="Ribonuclease H-like"/>
    <property type="match status" value="1"/>
</dbReference>
<dbReference type="Pfam" id="PF00665">
    <property type="entry name" value="rve"/>
    <property type="match status" value="1"/>
</dbReference>
<evidence type="ECO:0000259" key="1">
    <source>
        <dbReference type="PROSITE" id="PS50994"/>
    </source>
</evidence>
<gene>
    <name evidence="2" type="ORF">LIER_31677</name>
</gene>
<sequence>MCLTRGYSQDTRRCTSRMVWKPYWGRSLALKITRIGYFWPTLVKDAMDFVKKYDICHRIGSVQHQPSTSMTPILNHIPFPMWGIALMGKLPKAKGILKYVVVAVDYFSKWVEAAPLKKTCSDSIVRFLWKNIITRFGVPRILVSDNGTEFESEELAKFC</sequence>
<organism evidence="2 3">
    <name type="scientific">Lithospermum erythrorhizon</name>
    <name type="common">Purple gromwell</name>
    <name type="synonym">Lithospermum officinale var. erythrorhizon</name>
    <dbReference type="NCBI Taxonomy" id="34254"/>
    <lineage>
        <taxon>Eukaryota</taxon>
        <taxon>Viridiplantae</taxon>
        <taxon>Streptophyta</taxon>
        <taxon>Embryophyta</taxon>
        <taxon>Tracheophyta</taxon>
        <taxon>Spermatophyta</taxon>
        <taxon>Magnoliopsida</taxon>
        <taxon>eudicotyledons</taxon>
        <taxon>Gunneridae</taxon>
        <taxon>Pentapetalae</taxon>
        <taxon>asterids</taxon>
        <taxon>lamiids</taxon>
        <taxon>Boraginales</taxon>
        <taxon>Boraginaceae</taxon>
        <taxon>Boraginoideae</taxon>
        <taxon>Lithospermeae</taxon>
        <taxon>Lithospermum</taxon>
    </lineage>
</organism>
<dbReference type="Proteomes" id="UP001454036">
    <property type="component" value="Unassembled WGS sequence"/>
</dbReference>
<keyword evidence="3" id="KW-1185">Reference proteome</keyword>
<accession>A0AAV3RSE6</accession>
<feature type="domain" description="Integrase catalytic" evidence="1">
    <location>
        <begin position="74"/>
        <end position="159"/>
    </location>
</feature>
<evidence type="ECO:0000313" key="2">
    <source>
        <dbReference type="EMBL" id="GAA0184389.1"/>
    </source>
</evidence>
<dbReference type="EMBL" id="BAABME010011860">
    <property type="protein sequence ID" value="GAA0184389.1"/>
    <property type="molecule type" value="Genomic_DNA"/>
</dbReference>
<dbReference type="InterPro" id="IPR012337">
    <property type="entry name" value="RNaseH-like_sf"/>
</dbReference>
<protein>
    <recommendedName>
        <fullName evidence="1">Integrase catalytic domain-containing protein</fullName>
    </recommendedName>
</protein>
<evidence type="ECO:0000313" key="3">
    <source>
        <dbReference type="Proteomes" id="UP001454036"/>
    </source>
</evidence>